<evidence type="ECO:0008006" key="6">
    <source>
        <dbReference type="Google" id="ProtNLM"/>
    </source>
</evidence>
<keyword evidence="2" id="KW-0808">Transferase</keyword>
<evidence type="ECO:0000256" key="1">
    <source>
        <dbReference type="ARBA" id="ARBA00022603"/>
    </source>
</evidence>
<dbReference type="InterPro" id="IPR029063">
    <property type="entry name" value="SAM-dependent_MTases_sf"/>
</dbReference>
<dbReference type="GO" id="GO:0005886">
    <property type="term" value="C:plasma membrane"/>
    <property type="evidence" value="ECO:0007669"/>
    <property type="project" value="TreeGrafter"/>
</dbReference>
<keyword evidence="1" id="KW-0489">Methyltransferase</keyword>
<dbReference type="KEGG" id="agv:OJF2_13010"/>
<evidence type="ECO:0000256" key="3">
    <source>
        <dbReference type="SAM" id="Coils"/>
    </source>
</evidence>
<dbReference type="GO" id="GO:0032259">
    <property type="term" value="P:methylation"/>
    <property type="evidence" value="ECO:0007669"/>
    <property type="project" value="UniProtKB-KW"/>
</dbReference>
<keyword evidence="5" id="KW-1185">Reference proteome</keyword>
<dbReference type="AlphaFoldDB" id="A0A5B9VXW1"/>
<sequence length="431" mass="48428">MKSPSHLSASSFWTPEHIVYPYPWVGHLPFAFWVVEALRPRCLVELGTHSGNSYFGFCQAVERLSLPTRCHAVDTWRGEEHAGFYGDEVFEAVAGKNLRRYDRFSTLHRCLFDEAIDRFPDGSIDLLHIDGLHTYEAVRHDFEAWLPKLSRSGVVLFHDTTVRERGFGVYRLLEELAARFPSFEFTHSYGLGVVAVGDVPEGIRDLLEARSDPALVEEIRACYSRLGEAVLEQASRRDAEALAAERLGEIGRIRSLHEGVQHRLDEVLEGLRVLGAADDAYRVLGAERDRLLARLDEAAEENRRYAAELVRLAAEKSRIAAERELLREKADRATREGQAAAEEYRAAIEGHRAAVEGHRAAAEAQRAAAEENRRLAEIVRAQEAAILEIHRSLGWSLLDRARAARQAVIGRNGRLARGWSAMTRFLHPGLG</sequence>
<dbReference type="Pfam" id="PF13578">
    <property type="entry name" value="Methyltransf_24"/>
    <property type="match status" value="1"/>
</dbReference>
<feature type="coiled-coil region" evidence="3">
    <location>
        <begin position="281"/>
        <end position="381"/>
    </location>
</feature>
<accession>A0A5B9VXW1</accession>
<proteinExistence type="predicted"/>
<protein>
    <recommendedName>
        <fullName evidence="6">Methyltransferase domain protein</fullName>
    </recommendedName>
</protein>
<evidence type="ECO:0000313" key="5">
    <source>
        <dbReference type="Proteomes" id="UP000324233"/>
    </source>
</evidence>
<dbReference type="Proteomes" id="UP000324233">
    <property type="component" value="Chromosome"/>
</dbReference>
<reference evidence="4 5" key="1">
    <citation type="submission" date="2019-08" db="EMBL/GenBank/DDBJ databases">
        <title>Deep-cultivation of Planctomycetes and their phenomic and genomic characterization uncovers novel biology.</title>
        <authorList>
            <person name="Wiegand S."/>
            <person name="Jogler M."/>
            <person name="Boedeker C."/>
            <person name="Pinto D."/>
            <person name="Vollmers J."/>
            <person name="Rivas-Marin E."/>
            <person name="Kohn T."/>
            <person name="Peeters S.H."/>
            <person name="Heuer A."/>
            <person name="Rast P."/>
            <person name="Oberbeckmann S."/>
            <person name="Bunk B."/>
            <person name="Jeske O."/>
            <person name="Meyerdierks A."/>
            <person name="Storesund J.E."/>
            <person name="Kallscheuer N."/>
            <person name="Luecker S."/>
            <person name="Lage O.M."/>
            <person name="Pohl T."/>
            <person name="Merkel B.J."/>
            <person name="Hornburger P."/>
            <person name="Mueller R.-W."/>
            <person name="Bruemmer F."/>
            <person name="Labrenz M."/>
            <person name="Spormann A.M."/>
            <person name="Op den Camp H."/>
            <person name="Overmann J."/>
            <person name="Amann R."/>
            <person name="Jetten M.S.M."/>
            <person name="Mascher T."/>
            <person name="Medema M.H."/>
            <person name="Devos D.P."/>
            <person name="Kaster A.-K."/>
            <person name="Ovreas L."/>
            <person name="Rohde M."/>
            <person name="Galperin M.Y."/>
            <person name="Jogler C."/>
        </authorList>
    </citation>
    <scope>NUCLEOTIDE SEQUENCE [LARGE SCALE GENOMIC DNA]</scope>
    <source>
        <strain evidence="4 5">OJF2</strain>
    </source>
</reference>
<evidence type="ECO:0000256" key="2">
    <source>
        <dbReference type="ARBA" id="ARBA00022679"/>
    </source>
</evidence>
<keyword evidence="3" id="KW-0175">Coiled coil</keyword>
<dbReference type="RefSeq" id="WP_168221638.1">
    <property type="nucleotide sequence ID" value="NZ_CP042997.1"/>
</dbReference>
<organism evidence="4 5">
    <name type="scientific">Aquisphaera giovannonii</name>
    <dbReference type="NCBI Taxonomy" id="406548"/>
    <lineage>
        <taxon>Bacteria</taxon>
        <taxon>Pseudomonadati</taxon>
        <taxon>Planctomycetota</taxon>
        <taxon>Planctomycetia</taxon>
        <taxon>Isosphaerales</taxon>
        <taxon>Isosphaeraceae</taxon>
        <taxon>Aquisphaera</taxon>
    </lineage>
</organism>
<dbReference type="GO" id="GO:0071770">
    <property type="term" value="P:DIM/DIP cell wall layer assembly"/>
    <property type="evidence" value="ECO:0007669"/>
    <property type="project" value="TreeGrafter"/>
</dbReference>
<dbReference type="SUPFAM" id="SSF53335">
    <property type="entry name" value="S-adenosyl-L-methionine-dependent methyltransferases"/>
    <property type="match status" value="1"/>
</dbReference>
<dbReference type="PANTHER" id="PTHR40048:SF1">
    <property type="entry name" value="RHAMNOSYL O-METHYLTRANSFERASE"/>
    <property type="match status" value="1"/>
</dbReference>
<dbReference type="Gene3D" id="3.40.50.150">
    <property type="entry name" value="Vaccinia Virus protein VP39"/>
    <property type="match status" value="1"/>
</dbReference>
<name>A0A5B9VXW1_9BACT</name>
<gene>
    <name evidence="4" type="ORF">OJF2_13010</name>
</gene>
<dbReference type="EMBL" id="CP042997">
    <property type="protein sequence ID" value="QEH32817.1"/>
    <property type="molecule type" value="Genomic_DNA"/>
</dbReference>
<dbReference type="PANTHER" id="PTHR40048">
    <property type="entry name" value="RHAMNOSYL O-METHYLTRANSFERASE"/>
    <property type="match status" value="1"/>
</dbReference>
<dbReference type="GO" id="GO:0008168">
    <property type="term" value="F:methyltransferase activity"/>
    <property type="evidence" value="ECO:0007669"/>
    <property type="project" value="UniProtKB-KW"/>
</dbReference>
<evidence type="ECO:0000313" key="4">
    <source>
        <dbReference type="EMBL" id="QEH32817.1"/>
    </source>
</evidence>